<gene>
    <name evidence="1" type="ORF">EVAR_67065_1</name>
</gene>
<dbReference type="Proteomes" id="UP000299102">
    <property type="component" value="Unassembled WGS sequence"/>
</dbReference>
<proteinExistence type="predicted"/>
<accession>A0A4C1ZJB3</accession>
<organism evidence="1 2">
    <name type="scientific">Eumeta variegata</name>
    <name type="common">Bagworm moth</name>
    <name type="synonym">Eumeta japonica</name>
    <dbReference type="NCBI Taxonomy" id="151549"/>
    <lineage>
        <taxon>Eukaryota</taxon>
        <taxon>Metazoa</taxon>
        <taxon>Ecdysozoa</taxon>
        <taxon>Arthropoda</taxon>
        <taxon>Hexapoda</taxon>
        <taxon>Insecta</taxon>
        <taxon>Pterygota</taxon>
        <taxon>Neoptera</taxon>
        <taxon>Endopterygota</taxon>
        <taxon>Lepidoptera</taxon>
        <taxon>Glossata</taxon>
        <taxon>Ditrysia</taxon>
        <taxon>Tineoidea</taxon>
        <taxon>Psychidae</taxon>
        <taxon>Oiketicinae</taxon>
        <taxon>Eumeta</taxon>
    </lineage>
</organism>
<dbReference type="AlphaFoldDB" id="A0A4C1ZJB3"/>
<comment type="caution">
    <text evidence="1">The sequence shown here is derived from an EMBL/GenBank/DDBJ whole genome shotgun (WGS) entry which is preliminary data.</text>
</comment>
<reference evidence="1 2" key="1">
    <citation type="journal article" date="2019" name="Commun. Biol.">
        <title>The bagworm genome reveals a unique fibroin gene that provides high tensile strength.</title>
        <authorList>
            <person name="Kono N."/>
            <person name="Nakamura H."/>
            <person name="Ohtoshi R."/>
            <person name="Tomita M."/>
            <person name="Numata K."/>
            <person name="Arakawa K."/>
        </authorList>
    </citation>
    <scope>NUCLEOTIDE SEQUENCE [LARGE SCALE GENOMIC DNA]</scope>
</reference>
<sequence length="88" mass="10220">MPQVQKEIKARGPRDSKKLRLRKRAVEIIERFFLAMERAYSALLRVKMTPQLASTRQLPWRVVVGSHFTHVLVENVTALRSAYDPGKF</sequence>
<keyword evidence="2" id="KW-1185">Reference proteome</keyword>
<name>A0A4C1ZJB3_EUMVA</name>
<protein>
    <submittedName>
        <fullName evidence="1">Uncharacterized protein</fullName>
    </submittedName>
</protein>
<dbReference type="EMBL" id="BGZK01001844">
    <property type="protein sequence ID" value="GBP87214.1"/>
    <property type="molecule type" value="Genomic_DNA"/>
</dbReference>
<evidence type="ECO:0000313" key="1">
    <source>
        <dbReference type="EMBL" id="GBP87214.1"/>
    </source>
</evidence>
<evidence type="ECO:0000313" key="2">
    <source>
        <dbReference type="Proteomes" id="UP000299102"/>
    </source>
</evidence>